<evidence type="ECO:0000313" key="7">
    <source>
        <dbReference type="Proteomes" id="UP001246372"/>
    </source>
</evidence>
<evidence type="ECO:0000256" key="3">
    <source>
        <dbReference type="ARBA" id="ARBA00023125"/>
    </source>
</evidence>
<dbReference type="SUPFAM" id="SSF53850">
    <property type="entry name" value="Periplasmic binding protein-like II"/>
    <property type="match status" value="1"/>
</dbReference>
<proteinExistence type="inferred from homology"/>
<sequence>MTPTQSLLNAGAERAPELLHFRAFEAIYRLGSLTAAAEDLGLSQPALSKSLATLRRYYDDELFSRNKTGMRPTHLAHRLAPAVAQVIQVVDRELRQQPSFVPQRSSRVFRVSCSDVGAVHFVPKLMAEAAQRAPGLRWDIVPLTGASLEARLASGDVDLCLGVFTDPGPRVLAEPLYGSRYVCLVREGHPRIKGQSMTLAQFCRERHVVASLHDSMHSYQRVEQAVLAAAGEAAIGARVHSVLVAPYLVAQTDFVFTATEQVSQRLARAHGLRVVDCPLDLPSILVHQYWHSRFNDDPAVCWLRRLNVELFASV</sequence>
<dbReference type="PANTHER" id="PTHR30118:SF15">
    <property type="entry name" value="TRANSCRIPTIONAL REGULATORY PROTEIN"/>
    <property type="match status" value="1"/>
</dbReference>
<evidence type="ECO:0000256" key="1">
    <source>
        <dbReference type="ARBA" id="ARBA00009437"/>
    </source>
</evidence>
<organism evidence="6 7">
    <name type="scientific">Roseateles aquae</name>
    <dbReference type="NCBI Taxonomy" id="3077235"/>
    <lineage>
        <taxon>Bacteria</taxon>
        <taxon>Pseudomonadati</taxon>
        <taxon>Pseudomonadota</taxon>
        <taxon>Betaproteobacteria</taxon>
        <taxon>Burkholderiales</taxon>
        <taxon>Sphaerotilaceae</taxon>
        <taxon>Roseateles</taxon>
    </lineage>
</organism>
<dbReference type="RefSeq" id="WP_315649353.1">
    <property type="nucleotide sequence ID" value="NZ_JAVXZY010000002.1"/>
</dbReference>
<dbReference type="SUPFAM" id="SSF46785">
    <property type="entry name" value="Winged helix' DNA-binding domain"/>
    <property type="match status" value="1"/>
</dbReference>
<comment type="similarity">
    <text evidence="1">Belongs to the LysR transcriptional regulatory family.</text>
</comment>
<dbReference type="InterPro" id="IPR036388">
    <property type="entry name" value="WH-like_DNA-bd_sf"/>
</dbReference>
<gene>
    <name evidence="6" type="ORF">RQP53_06175</name>
</gene>
<evidence type="ECO:0000313" key="6">
    <source>
        <dbReference type="EMBL" id="MDT8998850.1"/>
    </source>
</evidence>
<keyword evidence="3" id="KW-0238">DNA-binding</keyword>
<keyword evidence="4" id="KW-0804">Transcription</keyword>
<evidence type="ECO:0000259" key="5">
    <source>
        <dbReference type="PROSITE" id="PS50931"/>
    </source>
</evidence>
<dbReference type="PANTHER" id="PTHR30118">
    <property type="entry name" value="HTH-TYPE TRANSCRIPTIONAL REGULATOR LEUO-RELATED"/>
    <property type="match status" value="1"/>
</dbReference>
<feature type="domain" description="HTH lysR-type" evidence="5">
    <location>
        <begin position="16"/>
        <end position="73"/>
    </location>
</feature>
<dbReference type="InterPro" id="IPR000847">
    <property type="entry name" value="LysR_HTH_N"/>
</dbReference>
<dbReference type="PROSITE" id="PS50931">
    <property type="entry name" value="HTH_LYSR"/>
    <property type="match status" value="1"/>
</dbReference>
<keyword evidence="7" id="KW-1185">Reference proteome</keyword>
<evidence type="ECO:0000256" key="4">
    <source>
        <dbReference type="ARBA" id="ARBA00023163"/>
    </source>
</evidence>
<dbReference type="Pfam" id="PF00126">
    <property type="entry name" value="HTH_1"/>
    <property type="match status" value="1"/>
</dbReference>
<accession>A0ABU3P9F4</accession>
<protein>
    <submittedName>
        <fullName evidence="6">LysR family transcriptional regulator</fullName>
    </submittedName>
</protein>
<dbReference type="EMBL" id="JAVXZY010000002">
    <property type="protein sequence ID" value="MDT8998850.1"/>
    <property type="molecule type" value="Genomic_DNA"/>
</dbReference>
<dbReference type="Gene3D" id="3.40.190.10">
    <property type="entry name" value="Periplasmic binding protein-like II"/>
    <property type="match status" value="2"/>
</dbReference>
<evidence type="ECO:0000256" key="2">
    <source>
        <dbReference type="ARBA" id="ARBA00023015"/>
    </source>
</evidence>
<name>A0ABU3P9F4_9BURK</name>
<comment type="caution">
    <text evidence="6">The sequence shown here is derived from an EMBL/GenBank/DDBJ whole genome shotgun (WGS) entry which is preliminary data.</text>
</comment>
<dbReference type="InterPro" id="IPR050389">
    <property type="entry name" value="LysR-type_TF"/>
</dbReference>
<dbReference type="PRINTS" id="PR00039">
    <property type="entry name" value="HTHLYSR"/>
</dbReference>
<reference evidence="6" key="1">
    <citation type="submission" date="2023-09" db="EMBL/GenBank/DDBJ databases">
        <title>Paucibacter sp. APW11 Genome sequencing and assembly.</title>
        <authorList>
            <person name="Kim I."/>
        </authorList>
    </citation>
    <scope>NUCLEOTIDE SEQUENCE</scope>
    <source>
        <strain evidence="6">APW11</strain>
    </source>
</reference>
<keyword evidence="2" id="KW-0805">Transcription regulation</keyword>
<dbReference type="Proteomes" id="UP001246372">
    <property type="component" value="Unassembled WGS sequence"/>
</dbReference>
<dbReference type="Gene3D" id="1.10.10.10">
    <property type="entry name" value="Winged helix-like DNA-binding domain superfamily/Winged helix DNA-binding domain"/>
    <property type="match status" value="1"/>
</dbReference>
<dbReference type="CDD" id="cd08459">
    <property type="entry name" value="PBP2_DntR_NahR_LinR_like"/>
    <property type="match status" value="1"/>
</dbReference>
<dbReference type="InterPro" id="IPR005119">
    <property type="entry name" value="LysR_subst-bd"/>
</dbReference>
<dbReference type="Pfam" id="PF03466">
    <property type="entry name" value="LysR_substrate"/>
    <property type="match status" value="1"/>
</dbReference>
<dbReference type="InterPro" id="IPR036390">
    <property type="entry name" value="WH_DNA-bd_sf"/>
</dbReference>